<dbReference type="AlphaFoldDB" id="A0A2M7DMK0"/>
<name>A0A2M7DMK0_9BACT</name>
<accession>A0A2M7DMK0</accession>
<organism evidence="1 2">
    <name type="scientific">Candidatus Falkowbacteria bacterium CG02_land_8_20_14_3_00_36_14</name>
    <dbReference type="NCBI Taxonomy" id="1974560"/>
    <lineage>
        <taxon>Bacteria</taxon>
        <taxon>Candidatus Falkowiibacteriota</taxon>
    </lineage>
</organism>
<evidence type="ECO:0000313" key="1">
    <source>
        <dbReference type="EMBL" id="PIV50938.1"/>
    </source>
</evidence>
<dbReference type="Proteomes" id="UP000228896">
    <property type="component" value="Unassembled WGS sequence"/>
</dbReference>
<gene>
    <name evidence="1" type="ORF">COS18_03585</name>
</gene>
<sequence length="257" mass="28801">MNKKITISVIVLVVLALGFFMLSKSPKTSDNLDGSKNDTKSEDIKQPVATNVFENYTDNDLGLKFQYPKSFSKPKIVIDEKNDDCKKGKSKSIIFKNEKITVGAFSNNFKFPCDMGLGSYDGNVNLKDACEKEGEIIGNFKSIIQYGISTNIGYCSYQKNGIYTETGVEYLPDEAGVVIHRYALINLSSKEFKGLIISKELPSENLNTAFFKIITEEDRNNFKTLASEYVAKIQNNEIEQKSLNEFDNLVASIIEIN</sequence>
<comment type="caution">
    <text evidence="1">The sequence shown here is derived from an EMBL/GenBank/DDBJ whole genome shotgun (WGS) entry which is preliminary data.</text>
</comment>
<evidence type="ECO:0000313" key="2">
    <source>
        <dbReference type="Proteomes" id="UP000228896"/>
    </source>
</evidence>
<proteinExistence type="predicted"/>
<reference evidence="2" key="1">
    <citation type="submission" date="2017-09" db="EMBL/GenBank/DDBJ databases">
        <title>Depth-based differentiation of microbial function through sediment-hosted aquifers and enrichment of novel symbionts in the deep terrestrial subsurface.</title>
        <authorList>
            <person name="Probst A.J."/>
            <person name="Ladd B."/>
            <person name="Jarett J.K."/>
            <person name="Geller-Mcgrath D.E."/>
            <person name="Sieber C.M.K."/>
            <person name="Emerson J.B."/>
            <person name="Anantharaman K."/>
            <person name="Thomas B.C."/>
            <person name="Malmstrom R."/>
            <person name="Stieglmeier M."/>
            <person name="Klingl A."/>
            <person name="Woyke T."/>
            <person name="Ryan C.M."/>
            <person name="Banfield J.F."/>
        </authorList>
    </citation>
    <scope>NUCLEOTIDE SEQUENCE [LARGE SCALE GENOMIC DNA]</scope>
</reference>
<protein>
    <submittedName>
        <fullName evidence="1">Uncharacterized protein</fullName>
    </submittedName>
</protein>
<dbReference type="EMBL" id="PETS01000093">
    <property type="protein sequence ID" value="PIV50938.1"/>
    <property type="molecule type" value="Genomic_DNA"/>
</dbReference>